<organism evidence="8 9">
    <name type="scientific">Kockovaella imperatae</name>
    <dbReference type="NCBI Taxonomy" id="4999"/>
    <lineage>
        <taxon>Eukaryota</taxon>
        <taxon>Fungi</taxon>
        <taxon>Dikarya</taxon>
        <taxon>Basidiomycota</taxon>
        <taxon>Agaricomycotina</taxon>
        <taxon>Tremellomycetes</taxon>
        <taxon>Tremellales</taxon>
        <taxon>Cuniculitremaceae</taxon>
        <taxon>Kockovaella</taxon>
    </lineage>
</organism>
<dbReference type="InterPro" id="IPR021133">
    <property type="entry name" value="HEAT_type_2"/>
</dbReference>
<evidence type="ECO:0000256" key="6">
    <source>
        <dbReference type="SAM" id="MobiDB-lite"/>
    </source>
</evidence>
<dbReference type="InterPro" id="IPR026825">
    <property type="entry name" value="Vac14"/>
</dbReference>
<evidence type="ECO:0000256" key="5">
    <source>
        <dbReference type="PROSITE-ProRule" id="PRU00103"/>
    </source>
</evidence>
<dbReference type="SUPFAM" id="SSF48371">
    <property type="entry name" value="ARM repeat"/>
    <property type="match status" value="1"/>
</dbReference>
<feature type="compositionally biased region" description="Polar residues" evidence="6">
    <location>
        <begin position="1090"/>
        <end position="1105"/>
    </location>
</feature>
<dbReference type="InterPro" id="IPR016024">
    <property type="entry name" value="ARM-type_fold"/>
</dbReference>
<dbReference type="PROSITE" id="PS50077">
    <property type="entry name" value="HEAT_REPEAT"/>
    <property type="match status" value="1"/>
</dbReference>
<feature type="compositionally biased region" description="Low complexity" evidence="6">
    <location>
        <begin position="498"/>
        <end position="516"/>
    </location>
</feature>
<evidence type="ECO:0000259" key="7">
    <source>
        <dbReference type="Pfam" id="PF11916"/>
    </source>
</evidence>
<dbReference type="InParanoid" id="A0A1Y1UIH7"/>
<dbReference type="GeneID" id="33557628"/>
<evidence type="ECO:0000256" key="1">
    <source>
        <dbReference type="ARBA" id="ARBA00004308"/>
    </source>
</evidence>
<gene>
    <name evidence="8" type="ORF">BD324DRAFT_625645</name>
</gene>
<evidence type="ECO:0000313" key="8">
    <source>
        <dbReference type="EMBL" id="ORX37306.1"/>
    </source>
</evidence>
<dbReference type="RefSeq" id="XP_021871344.1">
    <property type="nucleotide sequence ID" value="XM_022015819.1"/>
</dbReference>
<feature type="domain" description="Vacuolar protein 14 C-terminal Fig4-binding" evidence="7">
    <location>
        <begin position="733"/>
        <end position="910"/>
    </location>
</feature>
<dbReference type="OrthoDB" id="5574975at2759"/>
<accession>A0A1Y1UIH7</accession>
<name>A0A1Y1UIH7_9TREE</name>
<keyword evidence="3" id="KW-0677">Repeat</keyword>
<dbReference type="FunCoup" id="A0A1Y1UIH7">
    <property type="interactions" value="582"/>
</dbReference>
<evidence type="ECO:0000256" key="3">
    <source>
        <dbReference type="ARBA" id="ARBA00022737"/>
    </source>
</evidence>
<dbReference type="GO" id="GO:0070772">
    <property type="term" value="C:PAS complex"/>
    <property type="evidence" value="ECO:0007669"/>
    <property type="project" value="InterPro"/>
</dbReference>
<feature type="repeat" description="HEAT" evidence="5">
    <location>
        <begin position="82"/>
        <end position="117"/>
    </location>
</feature>
<dbReference type="GO" id="GO:0000329">
    <property type="term" value="C:fungal-type vacuole membrane"/>
    <property type="evidence" value="ECO:0007669"/>
    <property type="project" value="TreeGrafter"/>
</dbReference>
<feature type="region of interest" description="Disordered" evidence="6">
    <location>
        <begin position="293"/>
        <end position="367"/>
    </location>
</feature>
<protein>
    <submittedName>
        <fullName evidence="8">Vacuolar protein 14 C-terminal Fig4p binding-domain-containing protein</fullName>
    </submittedName>
</protein>
<dbReference type="EMBL" id="NBSH01000006">
    <property type="protein sequence ID" value="ORX37306.1"/>
    <property type="molecule type" value="Genomic_DNA"/>
</dbReference>
<feature type="compositionally biased region" description="Gly residues" evidence="6">
    <location>
        <begin position="1116"/>
        <end position="1127"/>
    </location>
</feature>
<feature type="compositionally biased region" description="Polar residues" evidence="6">
    <location>
        <begin position="534"/>
        <end position="550"/>
    </location>
</feature>
<evidence type="ECO:0000256" key="4">
    <source>
        <dbReference type="ARBA" id="ARBA00023136"/>
    </source>
</evidence>
<reference evidence="8 9" key="1">
    <citation type="submission" date="2017-03" db="EMBL/GenBank/DDBJ databases">
        <title>Widespread Adenine N6-methylation of Active Genes in Fungi.</title>
        <authorList>
            <consortium name="DOE Joint Genome Institute"/>
            <person name="Mondo S.J."/>
            <person name="Dannebaum R.O."/>
            <person name="Kuo R.C."/>
            <person name="Louie K.B."/>
            <person name="Bewick A.J."/>
            <person name="Labutti K."/>
            <person name="Haridas S."/>
            <person name="Kuo A."/>
            <person name="Salamov A."/>
            <person name="Ahrendt S.R."/>
            <person name="Lau R."/>
            <person name="Bowen B.P."/>
            <person name="Lipzen A."/>
            <person name="Sullivan W."/>
            <person name="Andreopoulos W.B."/>
            <person name="Clum A."/>
            <person name="Lindquist E."/>
            <person name="Daum C."/>
            <person name="Northen T.R."/>
            <person name="Ramamoorthy G."/>
            <person name="Schmitz R.J."/>
            <person name="Gryganskyi A."/>
            <person name="Culley D."/>
            <person name="Magnuson J."/>
            <person name="James T.Y."/>
            <person name="O'Malley M.A."/>
            <person name="Stajich J.E."/>
            <person name="Spatafora J.W."/>
            <person name="Visel A."/>
            <person name="Grigoriev I.V."/>
        </authorList>
    </citation>
    <scope>NUCLEOTIDE SEQUENCE [LARGE SCALE GENOMIC DNA]</scope>
    <source>
        <strain evidence="8 9">NRRL Y-17943</strain>
    </source>
</reference>
<keyword evidence="4" id="KW-0472">Membrane</keyword>
<feature type="region of interest" description="Disordered" evidence="6">
    <location>
        <begin position="492"/>
        <end position="606"/>
    </location>
</feature>
<feature type="compositionally biased region" description="Basic and acidic residues" evidence="6">
    <location>
        <begin position="294"/>
        <end position="306"/>
    </location>
</feature>
<dbReference type="InterPro" id="IPR011989">
    <property type="entry name" value="ARM-like"/>
</dbReference>
<keyword evidence="9" id="KW-1185">Reference proteome</keyword>
<feature type="compositionally biased region" description="Basic and acidic residues" evidence="6">
    <location>
        <begin position="1059"/>
        <end position="1076"/>
    </location>
</feature>
<dbReference type="GO" id="GO:0010008">
    <property type="term" value="C:endosome membrane"/>
    <property type="evidence" value="ECO:0007669"/>
    <property type="project" value="TreeGrafter"/>
</dbReference>
<feature type="compositionally biased region" description="Low complexity" evidence="6">
    <location>
        <begin position="1011"/>
        <end position="1056"/>
    </location>
</feature>
<dbReference type="GO" id="GO:0006661">
    <property type="term" value="P:phosphatidylinositol biosynthetic process"/>
    <property type="evidence" value="ECO:0007669"/>
    <property type="project" value="InterPro"/>
</dbReference>
<comment type="similarity">
    <text evidence="2">Belongs to the VAC14 family.</text>
</comment>
<evidence type="ECO:0000256" key="2">
    <source>
        <dbReference type="ARBA" id="ARBA00010225"/>
    </source>
</evidence>
<evidence type="ECO:0000313" key="9">
    <source>
        <dbReference type="Proteomes" id="UP000193218"/>
    </source>
</evidence>
<dbReference type="Pfam" id="PF12755">
    <property type="entry name" value="Vac14_Fab1_bd"/>
    <property type="match status" value="1"/>
</dbReference>
<feature type="compositionally biased region" description="Basic and acidic residues" evidence="6">
    <location>
        <begin position="315"/>
        <end position="328"/>
    </location>
</feature>
<comment type="caution">
    <text evidence="8">The sequence shown here is derived from an EMBL/GenBank/DDBJ whole genome shotgun (WGS) entry which is preliminary data.</text>
</comment>
<proteinExistence type="inferred from homology"/>
<feature type="compositionally biased region" description="Low complexity" evidence="6">
    <location>
        <begin position="557"/>
        <end position="576"/>
    </location>
</feature>
<sequence>MEPNILRGLNDKLYDRRKAAAVELETLVLASDMTKISTIVGQLCGMFTSTSAALHSRNGGLIGLAATAIALGQDFAPFLEKIIPPILTCFQDPESRLRYHACESLYNIAKVSKGEILVYFNEIFDALSKLSSDSEASVKNGAELLDRLMKDIVAESAPTYISIYPPNGRSKHTPKAQSPSSARFVHSSEDRGPANGEDVEDPEYDPRAFSLARFIPLLSERVYVISPYTRMHLVSWLIVLDSIPDLELVAWLPEFLDGLLKYLADGNVDVRLATENVLAEFLREIKYIAQVQEKQSEAERQKRETEAASQHRRHRDAEKDSMNDRDEAVADDDEEDGGESDTIDGHGHNSEQAEEETEARHNSVGEGSGAWVPGQGVFVDHAAIMDIMIQHLSYPDELVQSTAMEWILTFLEFAQNTVVAFTPRIIPAILPNLASPSRHIKLAAHETNSSLYRVIQSLPLQALQPIPPATSSTATNQNVPLNSGNVPVPNASAIIPHAGSPPASLPSVAPSPAGPALRRDTSASISEPLDSTKDSTPVSDPLEVSNSQAGPGTIRHSISSSSNNITTSSSASNVSALRIKPSPAAAGVTASEPVTPATAEFPSSLKTARIPDTQQSIQSNPPVSPTAETILDDDPFDVRETVNVLTLQFLSDHAETRIAALEWLLMLHLKAPNKILSRDSGTFPALLKTLSDPSEDVVKHDLQLLAQISASSEDFYFMSFMKNVLELFSTDRRLLESRGSLIIRQLCLHLNAERIFRTIAEILEKDDDLEFASMMVVKLNMILITSPELADFRRRLKHLDSKDGQMLFSSLYRSWCHNPVAVFALCLLAQAYEHAANLLQIFADLELTVSLLVQIDKLVMLIESPVFTNLRLQLLEPDKYPYLSKCLYGLLMILPQSSAFVSLRARLSIVHSSGYQPSPAKSVSTTSNVVAAARSKFTKDEIKWQELLSHFRSVQARHEKARRQLHSVEMGTLGSVHYSSPSQTFISAPSTAAVGSSSQIPKMATVRKKGAGPMTPGPSTSGLSGPRSSSGLSSLNPRRGGAMSSTGLSSGTNGTSERISGERERDRDRASDRDRALMSPGVSIGGAVASMNSSQGLGTLRSVSPTGGRRRLLGGLRKGQAGGAGAS</sequence>
<dbReference type="STRING" id="4999.A0A1Y1UIH7"/>
<dbReference type="InterPro" id="IPR021841">
    <property type="entry name" value="VAC14_Fig4p-bd"/>
</dbReference>
<dbReference type="AlphaFoldDB" id="A0A1Y1UIH7"/>
<dbReference type="Gene3D" id="1.25.10.10">
    <property type="entry name" value="Leucine-rich Repeat Variant"/>
    <property type="match status" value="1"/>
</dbReference>
<feature type="region of interest" description="Disordered" evidence="6">
    <location>
        <begin position="1007"/>
        <end position="1127"/>
    </location>
</feature>
<feature type="region of interest" description="Disordered" evidence="6">
    <location>
        <begin position="164"/>
        <end position="202"/>
    </location>
</feature>
<dbReference type="Pfam" id="PF11916">
    <property type="entry name" value="Vac14_Fig4_bd"/>
    <property type="match status" value="1"/>
</dbReference>
<dbReference type="PANTHER" id="PTHR16023:SF0">
    <property type="entry name" value="PROTEIN VAC14 HOMOLOG"/>
    <property type="match status" value="1"/>
</dbReference>
<comment type="subcellular location">
    <subcellularLocation>
        <location evidence="1">Endomembrane system</location>
    </subcellularLocation>
</comment>
<feature type="compositionally biased region" description="Acidic residues" evidence="6">
    <location>
        <begin position="329"/>
        <end position="342"/>
    </location>
</feature>
<dbReference type="Proteomes" id="UP000193218">
    <property type="component" value="Unassembled WGS sequence"/>
</dbReference>
<dbReference type="PANTHER" id="PTHR16023">
    <property type="entry name" value="TAX1 BINDING PROTEIN-RELATED"/>
    <property type="match status" value="1"/>
</dbReference>